<gene>
    <name evidence="3" type="ORF">FIV41_21045</name>
</gene>
<dbReference type="Proteomes" id="UP000316123">
    <property type="component" value="Unassembled WGS sequence"/>
</dbReference>
<evidence type="ECO:0000259" key="2">
    <source>
        <dbReference type="Pfam" id="PF20178"/>
    </source>
</evidence>
<feature type="region of interest" description="Disordered" evidence="1">
    <location>
        <begin position="13"/>
        <end position="33"/>
    </location>
</feature>
<organism evidence="3 4">
    <name type="scientific">Pseudomonas marginalis</name>
    <name type="common">Pseudomonas panacis</name>
    <dbReference type="NCBI Taxonomy" id="298"/>
    <lineage>
        <taxon>Bacteria</taxon>
        <taxon>Pseudomonadati</taxon>
        <taxon>Pseudomonadota</taxon>
        <taxon>Gammaproteobacteria</taxon>
        <taxon>Pseudomonadales</taxon>
        <taxon>Pseudomonadaceae</taxon>
        <taxon>Pseudomonas</taxon>
    </lineage>
</organism>
<name>A0A9X9BPC8_PSEMA</name>
<dbReference type="RefSeq" id="WP_143045122.1">
    <property type="nucleotide sequence ID" value="NZ_FNSU01000003.1"/>
</dbReference>
<protein>
    <recommendedName>
        <fullName evidence="2">Dermonecrotic toxin N-terminal domain-containing protein</fullName>
    </recommendedName>
</protein>
<proteinExistence type="predicted"/>
<sequence>MIITPQAIVVQPHPVSQEAGQNNGASEHPRAKRSLTQTVTQWPVNPQPSPTDARFQRIQKQSKHLVEKSDSEMASQYCAALMLLESRKKSVIKNGGQLPTITDIPPFSTFGQAWALFAQALTQEPFARYAKENNIDISTIRWFPHADDMECSINGKIQLFSSHTPGWKEASAGVAAAAKEVAAGRLESFRYTGARNAPIDVVSNFYGEAFSNFPNDLPSAIRDLQYNNKFKTLMPLNGPLTPQATRVRTAQAEVENAIAMATYNHTRGVADANHTPTPSERVEEADRELARMLSRLVTIKAMNPRADATKGVLIGTPEDSSYVQAAQAYKEALSSDAFKRFMQAHNLDIESVVIHSDGRLSAWGPDSDGRIKWLTLPAEHKQWAALQPAILKVAREIGGSGPMALPNYNYGDYLYPIAGIMEFYGVREHYGSPQWAEQNAGLIRDGFPALLKDNPPNDAASLVVRERQQAAKQRVARREGLPVPSFATPTPPFRRNLVDAAIPTPPAPPTVGPVNTIGQRLFEGEPNMQAVVAGLLKDAINKASPSLNVDVQQLAFAVPDPANPGQYLEIPLMELAINHIAGADAPVFSSDGKFVDTRADVQARTGDPAGTALDIDKSALQQAISQLPGKLNEALQTAKLDYWGKPPFNEPAPGLGADTAVSVTPIFAGDRRLMLSELIRSNLRLASLKHPGLDDLQRETLDMAVRYPQGSTRPKLADGSEVIVYRFSSTDSSRPDTPQYLTPNLVMERKVAGRTIVLVCEPSGKVTPYASLAAVKQAWDQNLKTQQPTTTFSTALTQLDVNAFYIQASIIINSKAADAVTTDSTLLDSQPPGQPQNKMSDWIKNTSDANRFILHELTMELAGYMHRNNEHTYNSGIPDIRTYIQDQLKTLAPPPIPYDSNDVEVIFHTPYGAQANGFGTLKTTRMSLTDALIQNLAGLPGGSIEVRHKPTGTLIPTLGQRDALNELIEKINVGKNYPELLKGELLDDPAKKTERQLRFAQQVPIELKMKALELTAKGTEGFDNAMGYRYLQAILDPTPGQKYVNGKEITMRPLAFVREPGVKPDVVENMFLIEPKDSTHGPHILYRPLMADAPLLQFPSRQALMEAIQKPGKLQNDILAWLPDEPTRTVYNHGGFSEPHLHANRVIADDFTALRTPDAPTLATSGTAIDDLQAKLQSGQLMNHLYEANAKAVTTLAERQTVSNSESRWATLKEGGFLLLNAALPALRGPAAVIGLALQTQGILGDIETLANEKDGHKEAAVTDLLTNLAILVLHLRTRSPGSASAAHSNSSNTVGMLPEVARSPITNNIVALGGRIENVKAIDGGVQTFEDVYNGEKRINIIGHGYEPEPGEPTKLMGEGGRKLSASDIYFELLSRGIDIKDYKAARILTCYSANGGDKALATDLHEVTGVPFKGFEGKVYSGFALGTHPQDVFNDFVTDFTKEFPALSKDEVDTLAGLTMQQKYVQDYTSATASKPHGKPIQINIGTTEKPVVATVETNYKPSRFGPPKVKLSPSDPSFIPTRQDATIRSYDDFRDFEKLSAPEQKAQSILMIPSENKQFEFFIDGSGKNPNNRLNIVGSEVTLDTFEGSLNEATSQTPESLATLIAPVRDKTKSTSLRLLVDKAAQTAFPQKLANATGLTVEAPMGNVPFFEVTEGRYWLMRDSRSEVEPAVNEWKTFTPE</sequence>
<evidence type="ECO:0000313" key="4">
    <source>
        <dbReference type="Proteomes" id="UP000316123"/>
    </source>
</evidence>
<reference evidence="3 4" key="1">
    <citation type="submission" date="2019-06" db="EMBL/GenBank/DDBJ databases">
        <title>Pseudomonas bimorpha sp. nov. isolated from bovine raw milk and skim milk concentrate.</title>
        <authorList>
            <person name="Hofmann K."/>
            <person name="Huptas C."/>
            <person name="Doll E."/>
            <person name="Scherer S."/>
            <person name="Wenning M."/>
        </authorList>
    </citation>
    <scope>NUCLEOTIDE SEQUENCE [LARGE SCALE GENOMIC DNA]</scope>
    <source>
        <strain evidence="3 4">DSM 13124</strain>
    </source>
</reference>
<evidence type="ECO:0000256" key="1">
    <source>
        <dbReference type="SAM" id="MobiDB-lite"/>
    </source>
</evidence>
<dbReference type="OrthoDB" id="6742917at2"/>
<comment type="caution">
    <text evidence="3">The sequence shown here is derived from an EMBL/GenBank/DDBJ whole genome shotgun (WGS) entry which is preliminary data.</text>
</comment>
<dbReference type="Pfam" id="PF20178">
    <property type="entry name" value="ToxA_N"/>
    <property type="match status" value="1"/>
</dbReference>
<dbReference type="EMBL" id="VFEQ01000015">
    <property type="protein sequence ID" value="TWR55606.1"/>
    <property type="molecule type" value="Genomic_DNA"/>
</dbReference>
<dbReference type="InterPro" id="IPR046673">
    <property type="entry name" value="ToxA_N"/>
</dbReference>
<feature type="domain" description="Dermonecrotic toxin N-terminal" evidence="2">
    <location>
        <begin position="919"/>
        <end position="1109"/>
    </location>
</feature>
<accession>A0A9X9BPC8</accession>
<evidence type="ECO:0000313" key="3">
    <source>
        <dbReference type="EMBL" id="TWR55606.1"/>
    </source>
</evidence>